<dbReference type="Pfam" id="PF01569">
    <property type="entry name" value="PAP2"/>
    <property type="match status" value="1"/>
</dbReference>
<dbReference type="InterPro" id="IPR000326">
    <property type="entry name" value="PAP2/HPO"/>
</dbReference>
<dbReference type="SUPFAM" id="SSF48317">
    <property type="entry name" value="Acid phosphatase/Vanadium-dependent haloperoxidase"/>
    <property type="match status" value="1"/>
</dbReference>
<organism evidence="3 4">
    <name type="scientific">Pseudobutyrivibrio ruminis</name>
    <dbReference type="NCBI Taxonomy" id="46206"/>
    <lineage>
        <taxon>Bacteria</taxon>
        <taxon>Bacillati</taxon>
        <taxon>Bacillota</taxon>
        <taxon>Clostridia</taxon>
        <taxon>Lachnospirales</taxon>
        <taxon>Lachnospiraceae</taxon>
        <taxon>Pseudobutyrivibrio</taxon>
    </lineage>
</organism>
<dbReference type="Proteomes" id="UP000225889">
    <property type="component" value="Unassembled WGS sequence"/>
</dbReference>
<feature type="domain" description="Phosphatidic acid phosphatase type 2/haloperoxidase" evidence="2">
    <location>
        <begin position="61"/>
        <end position="170"/>
    </location>
</feature>
<evidence type="ECO:0000259" key="2">
    <source>
        <dbReference type="SMART" id="SM00014"/>
    </source>
</evidence>
<feature type="transmembrane region" description="Helical" evidence="1">
    <location>
        <begin position="31"/>
        <end position="55"/>
    </location>
</feature>
<accession>A0A2G3DX33</accession>
<evidence type="ECO:0000313" key="4">
    <source>
        <dbReference type="Proteomes" id="UP000225889"/>
    </source>
</evidence>
<keyword evidence="1" id="KW-1133">Transmembrane helix</keyword>
<sequence>MDNVGQVFYYKWEMDLLHWFQSIRNDFLDFIFPKITVLGNAGLFWIGLTIILLIIPAKRKTGVQAAIALVLTAFICNIILKPGIMRSRPCWIEEIEMLVSIPHDYSFPSGHSNASYAVATAIFTRDKKLGIPSLVLATLIAVSRLYVFVHWPTDVLAGSIIGICGGIASFFIVNSIYKKWSK</sequence>
<feature type="transmembrane region" description="Helical" evidence="1">
    <location>
        <begin position="61"/>
        <end position="80"/>
    </location>
</feature>
<dbReference type="InterPro" id="IPR036938">
    <property type="entry name" value="PAP2/HPO_sf"/>
</dbReference>
<reference evidence="3 4" key="2">
    <citation type="submission" date="2017-10" db="EMBL/GenBank/DDBJ databases">
        <authorList>
            <person name="Banno H."/>
            <person name="Chua N.-H."/>
        </authorList>
    </citation>
    <scope>NUCLEOTIDE SEQUENCE [LARGE SCALE GENOMIC DNA]</scope>
    <source>
        <strain evidence="3 4">JK626</strain>
    </source>
</reference>
<dbReference type="AlphaFoldDB" id="A0A2G3DX33"/>
<proteinExistence type="predicted"/>
<dbReference type="SMART" id="SM00014">
    <property type="entry name" value="acidPPc"/>
    <property type="match status" value="1"/>
</dbReference>
<comment type="caution">
    <text evidence="3">The sequence shown here is derived from an EMBL/GenBank/DDBJ whole genome shotgun (WGS) entry which is preliminary data.</text>
</comment>
<dbReference type="PANTHER" id="PTHR14969">
    <property type="entry name" value="SPHINGOSINE-1-PHOSPHATE PHOSPHOHYDROLASE"/>
    <property type="match status" value="1"/>
</dbReference>
<feature type="transmembrane region" description="Helical" evidence="1">
    <location>
        <begin position="155"/>
        <end position="177"/>
    </location>
</feature>
<protein>
    <recommendedName>
        <fullName evidence="2">Phosphatidic acid phosphatase type 2/haloperoxidase domain-containing protein</fullName>
    </recommendedName>
</protein>
<keyword evidence="1" id="KW-0472">Membrane</keyword>
<keyword evidence="1" id="KW-0812">Transmembrane</keyword>
<evidence type="ECO:0000256" key="1">
    <source>
        <dbReference type="SAM" id="Phobius"/>
    </source>
</evidence>
<dbReference type="RefSeq" id="WP_099391635.1">
    <property type="nucleotide sequence ID" value="NZ_PDYF01000009.1"/>
</dbReference>
<gene>
    <name evidence="3" type="ORF">CSX01_04800</name>
</gene>
<evidence type="ECO:0000313" key="3">
    <source>
        <dbReference type="EMBL" id="PHU35443.1"/>
    </source>
</evidence>
<name>A0A2G3DX33_9FIRM</name>
<dbReference type="Gene3D" id="1.20.144.10">
    <property type="entry name" value="Phosphatidic acid phosphatase type 2/haloperoxidase"/>
    <property type="match status" value="1"/>
</dbReference>
<dbReference type="PANTHER" id="PTHR14969:SF13">
    <property type="entry name" value="AT30094P"/>
    <property type="match status" value="1"/>
</dbReference>
<reference evidence="3 4" key="1">
    <citation type="submission" date="2017-10" db="EMBL/GenBank/DDBJ databases">
        <title>Resolving the taxonomy of Roseburia spp., Eubacterium rectale and Agathobacter spp. through phylogenomic analysis.</title>
        <authorList>
            <person name="Sheridan P.O."/>
            <person name="Walker A.W."/>
            <person name="Duncan S.H."/>
            <person name="Scott K.P."/>
            <person name="Toole P.W.O."/>
            <person name="Luis P."/>
            <person name="Flint H.J."/>
        </authorList>
    </citation>
    <scope>NUCLEOTIDE SEQUENCE [LARGE SCALE GENOMIC DNA]</scope>
    <source>
        <strain evidence="3 4">JK626</strain>
    </source>
</reference>
<dbReference type="EMBL" id="PDYF01000009">
    <property type="protein sequence ID" value="PHU35443.1"/>
    <property type="molecule type" value="Genomic_DNA"/>
</dbReference>
<feature type="transmembrane region" description="Helical" evidence="1">
    <location>
        <begin position="129"/>
        <end position="149"/>
    </location>
</feature>